<accession>A0ABY4D836</accession>
<name>A0ABY4D836_9SPIR</name>
<evidence type="ECO:0000313" key="1">
    <source>
        <dbReference type="EMBL" id="UOM50463.1"/>
    </source>
</evidence>
<sequence length="86" mass="10016">MTIATYKDEDKTLFNQMKNQTSGTWHFLLTGEWSQSPYHQGKVAFHYRNTNSKKNWAILSIGFPKRIAVAATFNQLTKIEEAYERS</sequence>
<dbReference type="Proteomes" id="UP000829708">
    <property type="component" value="Chromosome"/>
</dbReference>
<dbReference type="EMBL" id="CP094929">
    <property type="protein sequence ID" value="UOM50463.1"/>
    <property type="molecule type" value="Genomic_DNA"/>
</dbReference>
<keyword evidence="2" id="KW-1185">Reference proteome</keyword>
<reference evidence="2" key="1">
    <citation type="journal article" date="2024" name="J Bioinform Genom">
        <title>Complete genome sequence of the type strain bacterium Sphaerochaeta associata GLS2t (VKM B-2742)t.</title>
        <authorList>
            <person name="Troshina O.Y."/>
            <person name="Tepeeva A.N."/>
            <person name="Arzamasceva V.O."/>
            <person name="Whitman W.B."/>
            <person name="Varghese N."/>
            <person name="Shapiro N."/>
            <person name="Woyke T."/>
            <person name="Kripides N.C."/>
            <person name="Vasilenko O.V."/>
        </authorList>
    </citation>
    <scope>NUCLEOTIDE SEQUENCE [LARGE SCALE GENOMIC DNA]</scope>
    <source>
        <strain evidence="2">GLS2T</strain>
    </source>
</reference>
<proteinExistence type="predicted"/>
<gene>
    <name evidence="1" type="ORF">MUG09_12950</name>
</gene>
<dbReference type="RefSeq" id="WP_244771854.1">
    <property type="nucleotide sequence ID" value="NZ_CP094929.1"/>
</dbReference>
<evidence type="ECO:0000313" key="2">
    <source>
        <dbReference type="Proteomes" id="UP000829708"/>
    </source>
</evidence>
<organism evidence="1 2">
    <name type="scientific">Sphaerochaeta associata</name>
    <dbReference type="NCBI Taxonomy" id="1129264"/>
    <lineage>
        <taxon>Bacteria</taxon>
        <taxon>Pseudomonadati</taxon>
        <taxon>Spirochaetota</taxon>
        <taxon>Spirochaetia</taxon>
        <taxon>Spirochaetales</taxon>
        <taxon>Sphaerochaetaceae</taxon>
        <taxon>Sphaerochaeta</taxon>
    </lineage>
</organism>
<protein>
    <submittedName>
        <fullName evidence="1">Uncharacterized protein</fullName>
    </submittedName>
</protein>